<evidence type="ECO:0000313" key="1">
    <source>
        <dbReference type="EMBL" id="TWI32750.1"/>
    </source>
</evidence>
<evidence type="ECO:0000313" key="2">
    <source>
        <dbReference type="Proteomes" id="UP000316225"/>
    </source>
</evidence>
<sequence length="154" mass="17203">MDYAQLQQAVADFLNRNDLSAQIPTFIALAEAQMQREIRTWWGVAPQLHGGIGVDPEPDLVPLSGAAPTNWLLARAPDAYLYGSLMASAPFLIEDERLAVWSPLYVAAMDKLREENEWLKNQGPLVMRSPQQRRELDGQSTGTDYTAIYEAAKQ</sequence>
<protein>
    <submittedName>
        <fullName evidence="1">Uncharacterized protein</fullName>
    </submittedName>
</protein>
<dbReference type="EMBL" id="VLKU01000008">
    <property type="protein sequence ID" value="TWI32750.1"/>
    <property type="molecule type" value="Genomic_DNA"/>
</dbReference>
<dbReference type="Proteomes" id="UP000316225">
    <property type="component" value="Unassembled WGS sequence"/>
</dbReference>
<dbReference type="RefSeq" id="WP_145398551.1">
    <property type="nucleotide sequence ID" value="NZ_VLKU01000008.1"/>
</dbReference>
<accession>A0A562NL00</accession>
<comment type="caution">
    <text evidence="1">The sequence shown here is derived from an EMBL/GenBank/DDBJ whole genome shotgun (WGS) entry which is preliminary data.</text>
</comment>
<gene>
    <name evidence="1" type="ORF">IQ24_02625</name>
</gene>
<keyword evidence="2" id="KW-1185">Reference proteome</keyword>
<organism evidence="1 2">
    <name type="scientific">Paracoccus sulfuroxidans</name>
    <dbReference type="NCBI Taxonomy" id="384678"/>
    <lineage>
        <taxon>Bacteria</taxon>
        <taxon>Pseudomonadati</taxon>
        <taxon>Pseudomonadota</taxon>
        <taxon>Alphaproteobacteria</taxon>
        <taxon>Rhodobacterales</taxon>
        <taxon>Paracoccaceae</taxon>
        <taxon>Paracoccus</taxon>
    </lineage>
</organism>
<dbReference type="OrthoDB" id="7366738at2"/>
<name>A0A562NL00_9RHOB</name>
<proteinExistence type="predicted"/>
<reference evidence="1 2" key="1">
    <citation type="journal article" date="2015" name="Stand. Genomic Sci.">
        <title>Genomic Encyclopedia of Bacterial and Archaeal Type Strains, Phase III: the genomes of soil and plant-associated and newly described type strains.</title>
        <authorList>
            <person name="Whitman W.B."/>
            <person name="Woyke T."/>
            <person name="Klenk H.P."/>
            <person name="Zhou Y."/>
            <person name="Lilburn T.G."/>
            <person name="Beck B.J."/>
            <person name="De Vos P."/>
            <person name="Vandamme P."/>
            <person name="Eisen J.A."/>
            <person name="Garrity G."/>
            <person name="Hugenholtz P."/>
            <person name="Kyrpides N.C."/>
        </authorList>
    </citation>
    <scope>NUCLEOTIDE SEQUENCE [LARGE SCALE GENOMIC DNA]</scope>
    <source>
        <strain evidence="1 2">CGMCC 1.5364</strain>
    </source>
</reference>
<dbReference type="AlphaFoldDB" id="A0A562NL00"/>